<reference evidence="2" key="1">
    <citation type="submission" date="2023-03" db="EMBL/GenBank/DDBJ databases">
        <title>Actinorhabdospora filicis NBRC 111898.</title>
        <authorList>
            <person name="Ichikawa N."/>
            <person name="Sato H."/>
            <person name="Tonouchi N."/>
        </authorList>
    </citation>
    <scope>NUCLEOTIDE SEQUENCE</scope>
    <source>
        <strain evidence="2">NBRC 111898</strain>
    </source>
</reference>
<dbReference type="AlphaFoldDB" id="A0A9W6SGL4"/>
<dbReference type="RefSeq" id="WP_285660869.1">
    <property type="nucleotide sequence ID" value="NZ_BSTX01000001.1"/>
</dbReference>
<dbReference type="SUPFAM" id="SSF47240">
    <property type="entry name" value="Ferritin-like"/>
    <property type="match status" value="1"/>
</dbReference>
<dbReference type="Pfam" id="PF14530">
    <property type="entry name" value="DUF4439"/>
    <property type="match status" value="1"/>
</dbReference>
<comment type="caution">
    <text evidence="2">The sequence shown here is derived from an EMBL/GenBank/DDBJ whole genome shotgun (WGS) entry which is preliminary data.</text>
</comment>
<organism evidence="2 3">
    <name type="scientific">Actinorhabdospora filicis</name>
    <dbReference type="NCBI Taxonomy" id="1785913"/>
    <lineage>
        <taxon>Bacteria</taxon>
        <taxon>Bacillati</taxon>
        <taxon>Actinomycetota</taxon>
        <taxon>Actinomycetes</taxon>
        <taxon>Micromonosporales</taxon>
        <taxon>Micromonosporaceae</taxon>
        <taxon>Actinorhabdospora</taxon>
    </lineage>
</organism>
<feature type="domain" description="DUF4439" evidence="1">
    <location>
        <begin position="8"/>
        <end position="139"/>
    </location>
</feature>
<dbReference type="Gene3D" id="1.20.1260.10">
    <property type="match status" value="1"/>
</dbReference>
<protein>
    <recommendedName>
        <fullName evidence="1">DUF4439 domain-containing protein</fullName>
    </recommendedName>
</protein>
<dbReference type="InterPro" id="IPR009078">
    <property type="entry name" value="Ferritin-like_SF"/>
</dbReference>
<dbReference type="CDD" id="cd00657">
    <property type="entry name" value="Ferritin_like"/>
    <property type="match status" value="1"/>
</dbReference>
<gene>
    <name evidence="2" type="ORF">Afil01_04350</name>
</gene>
<dbReference type="EMBL" id="BSTX01000001">
    <property type="protein sequence ID" value="GLZ75628.1"/>
    <property type="molecule type" value="Genomic_DNA"/>
</dbReference>
<evidence type="ECO:0000313" key="3">
    <source>
        <dbReference type="Proteomes" id="UP001165079"/>
    </source>
</evidence>
<evidence type="ECO:0000259" key="1">
    <source>
        <dbReference type="Pfam" id="PF14530"/>
    </source>
</evidence>
<keyword evidence="3" id="KW-1185">Reference proteome</keyword>
<name>A0A9W6SGL4_9ACTN</name>
<dbReference type="InterPro" id="IPR029447">
    <property type="entry name" value="DUF4439"/>
</dbReference>
<accession>A0A9W6SGL4</accession>
<dbReference type="InterPro" id="IPR012347">
    <property type="entry name" value="Ferritin-like"/>
</dbReference>
<proteinExistence type="predicted"/>
<sequence length="140" mass="14438">MAELTGIAAGLAAEHALIYAYGVAGAQIRDKSARSLAATAEQSHRDLRDALTEHLSAVGVEPPSAEAGYTLPTPVTNEDEATALLAGLETAATTIWRTATGVSGPDDRRRCVAALANAATQAARWRAIRGDKTTAPFPGA</sequence>
<dbReference type="Proteomes" id="UP001165079">
    <property type="component" value="Unassembled WGS sequence"/>
</dbReference>
<evidence type="ECO:0000313" key="2">
    <source>
        <dbReference type="EMBL" id="GLZ75628.1"/>
    </source>
</evidence>